<comment type="caution">
    <text evidence="2">The sequence shown here is derived from an EMBL/GenBank/DDBJ whole genome shotgun (WGS) entry which is preliminary data.</text>
</comment>
<reference evidence="3" key="1">
    <citation type="journal article" date="2019" name="Int. J. Syst. Evol. Microbiol.">
        <title>The Global Catalogue of Microorganisms (GCM) 10K type strain sequencing project: providing services to taxonomists for standard genome sequencing and annotation.</title>
        <authorList>
            <consortium name="The Broad Institute Genomics Platform"/>
            <consortium name="The Broad Institute Genome Sequencing Center for Infectious Disease"/>
            <person name="Wu L."/>
            <person name="Ma J."/>
        </authorList>
    </citation>
    <scope>NUCLEOTIDE SEQUENCE [LARGE SCALE GENOMIC DNA]</scope>
    <source>
        <strain evidence="3">CCUG 59189</strain>
    </source>
</reference>
<accession>A0ABW3S369</accession>
<dbReference type="Pfam" id="PF13566">
    <property type="entry name" value="DUF4130"/>
    <property type="match status" value="1"/>
</dbReference>
<organism evidence="2 3">
    <name type="scientific">Paenibacillus puldeungensis</name>
    <dbReference type="NCBI Taxonomy" id="696536"/>
    <lineage>
        <taxon>Bacteria</taxon>
        <taxon>Bacillati</taxon>
        <taxon>Bacillota</taxon>
        <taxon>Bacilli</taxon>
        <taxon>Bacillales</taxon>
        <taxon>Paenibacillaceae</taxon>
        <taxon>Paenibacillus</taxon>
    </lineage>
</organism>
<dbReference type="InterPro" id="IPR023875">
    <property type="entry name" value="DNA_repair_put"/>
</dbReference>
<protein>
    <submittedName>
        <fullName evidence="2">TIGR03915 family putative DNA repair protein</fullName>
    </submittedName>
</protein>
<evidence type="ECO:0000259" key="1">
    <source>
        <dbReference type="Pfam" id="PF13566"/>
    </source>
</evidence>
<dbReference type="RefSeq" id="WP_379321446.1">
    <property type="nucleotide sequence ID" value="NZ_JBHTLM010000023.1"/>
</dbReference>
<proteinExistence type="predicted"/>
<feature type="domain" description="DUF4130" evidence="1">
    <location>
        <begin position="87"/>
        <end position="253"/>
    </location>
</feature>
<name>A0ABW3S369_9BACL</name>
<keyword evidence="3" id="KW-1185">Reference proteome</keyword>
<sequence length="263" mass="30838">MAWRSDLAYAYDGSFDGLMTCVFESYASKEIPIDIQSGDEQQYLLFPTKWVDTNLEKAERVYRAIGIKVSSEAQRFVREGFLTCAEQKEVLILRFLRLGFTHGKAVMDMLADDTVHLLQRAVQQLNHESHMFTGFVRFSVYDDVLVSVIEPKNEVLPILSDHFCERFRNESFLIYDKTHRKALVHQPPGGPRKTGLTDILEVDEFVLPEPGEEEKAYRRLWKQFYDTVAIKERISPRRQMSHMPKRYWANLTEMSYDEVKRLR</sequence>
<evidence type="ECO:0000313" key="2">
    <source>
        <dbReference type="EMBL" id="MFD1179018.1"/>
    </source>
</evidence>
<dbReference type="NCBIfam" id="TIGR03915">
    <property type="entry name" value="SAM_7_link_chp"/>
    <property type="match status" value="1"/>
</dbReference>
<gene>
    <name evidence="2" type="ORF">ACFQ3W_22320</name>
</gene>
<dbReference type="InterPro" id="IPR025404">
    <property type="entry name" value="DUF4130"/>
</dbReference>
<dbReference type="EMBL" id="JBHTLM010000023">
    <property type="protein sequence ID" value="MFD1179018.1"/>
    <property type="molecule type" value="Genomic_DNA"/>
</dbReference>
<dbReference type="Proteomes" id="UP001597262">
    <property type="component" value="Unassembled WGS sequence"/>
</dbReference>
<evidence type="ECO:0000313" key="3">
    <source>
        <dbReference type="Proteomes" id="UP001597262"/>
    </source>
</evidence>